<comment type="caution">
    <text evidence="2">The sequence shown here is derived from an EMBL/GenBank/DDBJ whole genome shotgun (WGS) entry which is preliminary data.</text>
</comment>
<evidence type="ECO:0000256" key="1">
    <source>
        <dbReference type="SAM" id="MobiDB-lite"/>
    </source>
</evidence>
<dbReference type="EMBL" id="JAUEPU010000016">
    <property type="protein sequence ID" value="KAK0495918.1"/>
    <property type="molecule type" value="Genomic_DNA"/>
</dbReference>
<dbReference type="AlphaFoldDB" id="A0AA39Q451"/>
<dbReference type="Proteomes" id="UP001175228">
    <property type="component" value="Unassembled WGS sequence"/>
</dbReference>
<gene>
    <name evidence="2" type="ORF">EDD18DRAFT_1463113</name>
</gene>
<accession>A0AA39Q451</accession>
<reference evidence="2" key="1">
    <citation type="submission" date="2023-06" db="EMBL/GenBank/DDBJ databases">
        <authorList>
            <consortium name="Lawrence Berkeley National Laboratory"/>
            <person name="Ahrendt S."/>
            <person name="Sahu N."/>
            <person name="Indic B."/>
            <person name="Wong-Bajracharya J."/>
            <person name="Merenyi Z."/>
            <person name="Ke H.-M."/>
            <person name="Monk M."/>
            <person name="Kocsube S."/>
            <person name="Drula E."/>
            <person name="Lipzen A."/>
            <person name="Balint B."/>
            <person name="Henrissat B."/>
            <person name="Andreopoulos B."/>
            <person name="Martin F.M."/>
            <person name="Harder C.B."/>
            <person name="Rigling D."/>
            <person name="Ford K.L."/>
            <person name="Foster G.D."/>
            <person name="Pangilinan J."/>
            <person name="Papanicolaou A."/>
            <person name="Barry K."/>
            <person name="LaButti K."/>
            <person name="Viragh M."/>
            <person name="Koriabine M."/>
            <person name="Yan M."/>
            <person name="Riley R."/>
            <person name="Champramary S."/>
            <person name="Plett K.L."/>
            <person name="Tsai I.J."/>
            <person name="Slot J."/>
            <person name="Sipos G."/>
            <person name="Plett J."/>
            <person name="Nagy L.G."/>
            <person name="Grigoriev I.V."/>
        </authorList>
    </citation>
    <scope>NUCLEOTIDE SEQUENCE</scope>
    <source>
        <strain evidence="2">HWK02</strain>
    </source>
</reference>
<evidence type="ECO:0000313" key="3">
    <source>
        <dbReference type="Proteomes" id="UP001175228"/>
    </source>
</evidence>
<evidence type="ECO:0000313" key="2">
    <source>
        <dbReference type="EMBL" id="KAK0495918.1"/>
    </source>
</evidence>
<proteinExistence type="predicted"/>
<feature type="region of interest" description="Disordered" evidence="1">
    <location>
        <begin position="1"/>
        <end position="24"/>
    </location>
</feature>
<evidence type="ECO:0008006" key="4">
    <source>
        <dbReference type="Google" id="ProtNLM"/>
    </source>
</evidence>
<organism evidence="2 3">
    <name type="scientific">Armillaria luteobubalina</name>
    <dbReference type="NCBI Taxonomy" id="153913"/>
    <lineage>
        <taxon>Eukaryota</taxon>
        <taxon>Fungi</taxon>
        <taxon>Dikarya</taxon>
        <taxon>Basidiomycota</taxon>
        <taxon>Agaricomycotina</taxon>
        <taxon>Agaricomycetes</taxon>
        <taxon>Agaricomycetidae</taxon>
        <taxon>Agaricales</taxon>
        <taxon>Marasmiineae</taxon>
        <taxon>Physalacriaceae</taxon>
        <taxon>Armillaria</taxon>
    </lineage>
</organism>
<sequence length="540" mass="59929">MTIPSSYTVYGRDSTPSPSSQQFNISKSPANFQGNLAPSPSTASQLAEHLQHASVPVEIRIEADLLPLEKRNHVSSLKPQVLVALSPIRILPTEIFIEVFRYSVVVNAFDCSKGPWLLAQVCSTWREIITTHCPRLWSTILIEICDYRCEDPVSLLKTVLDRSGQSDLRIKFWETSIEEYAAKQMLNLLLEVSNRWSNVILDLQPGSLSSLSVVRGRLDRLSSMTIKYHGIGQPPSRIDAFEIAPLLNSINIVVRRDDDATTIVPCGSESLQAYRNDRTYGDVDLHRVLLDTILKSPNLDSLWAYYHNCTTAASRPLTARINSTSIRFLQTSEGALLDSLLLSALETVWLGPDKPCQSLCPEDTLPSLLGLITASQCSLTRLVLAEVDISHGLIPVLQHIPILDSLEMYFAWWSNPLDRTMQLLVTAMMESKAAPAANPATPFRPAILPALTCFKIEIRDVSKVGTALFINDMFVRMLSIRRTMPADADNKRLQSVTVSLSKSSVLRTGLTSDFQTLQVTGMDLSVSVSESTRGRDPILH</sequence>
<name>A0AA39Q451_9AGAR</name>
<dbReference type="Gene3D" id="1.20.1280.50">
    <property type="match status" value="1"/>
</dbReference>
<keyword evidence="3" id="KW-1185">Reference proteome</keyword>
<protein>
    <recommendedName>
        <fullName evidence="4">F-box domain-containing protein</fullName>
    </recommendedName>
</protein>